<evidence type="ECO:0000256" key="1">
    <source>
        <dbReference type="ARBA" id="ARBA00005662"/>
    </source>
</evidence>
<dbReference type="InterPro" id="IPR029052">
    <property type="entry name" value="Metallo-depent_PP-like"/>
</dbReference>
<dbReference type="EMBL" id="JBBMFE010000010">
    <property type="protein sequence ID" value="MEQ2473012.1"/>
    <property type="molecule type" value="Genomic_DNA"/>
</dbReference>
<organism evidence="3 4">
    <name type="scientific">Laedolimicola intestinihominis</name>
    <dbReference type="NCBI Taxonomy" id="3133166"/>
    <lineage>
        <taxon>Bacteria</taxon>
        <taxon>Bacillati</taxon>
        <taxon>Bacillota</taxon>
        <taxon>Clostridia</taxon>
        <taxon>Lachnospirales</taxon>
        <taxon>Lachnospiraceae</taxon>
        <taxon>Laedolimicola</taxon>
    </lineage>
</organism>
<dbReference type="PANTHER" id="PTHR33393:SF13">
    <property type="entry name" value="PGA BIOSYNTHESIS PROTEIN CAPA"/>
    <property type="match status" value="1"/>
</dbReference>
<dbReference type="RefSeq" id="WP_349164809.1">
    <property type="nucleotide sequence ID" value="NZ_JBBMFE010000010.1"/>
</dbReference>
<dbReference type="GO" id="GO:0016787">
    <property type="term" value="F:hydrolase activity"/>
    <property type="evidence" value="ECO:0007669"/>
    <property type="project" value="UniProtKB-KW"/>
</dbReference>
<dbReference type="InterPro" id="IPR052169">
    <property type="entry name" value="CW_Biosynth-Accessory"/>
</dbReference>
<dbReference type="SMART" id="SM00854">
    <property type="entry name" value="PGA_cap"/>
    <property type="match status" value="1"/>
</dbReference>
<dbReference type="SUPFAM" id="SSF56300">
    <property type="entry name" value="Metallo-dependent phosphatases"/>
    <property type="match status" value="1"/>
</dbReference>
<keyword evidence="4" id="KW-1185">Reference proteome</keyword>
<comment type="caution">
    <text evidence="3">The sequence shown here is derived from an EMBL/GenBank/DDBJ whole genome shotgun (WGS) entry which is preliminary data.</text>
</comment>
<dbReference type="InterPro" id="IPR019079">
    <property type="entry name" value="Capsule_synth_CapA"/>
</dbReference>
<gene>
    <name evidence="3" type="ORF">WMO29_11015</name>
</gene>
<dbReference type="Pfam" id="PF09587">
    <property type="entry name" value="PGA_cap"/>
    <property type="match status" value="1"/>
</dbReference>
<dbReference type="Proteomes" id="UP001438008">
    <property type="component" value="Unassembled WGS sequence"/>
</dbReference>
<dbReference type="CDD" id="cd07381">
    <property type="entry name" value="MPP_CapA"/>
    <property type="match status" value="1"/>
</dbReference>
<reference evidence="3 4" key="1">
    <citation type="submission" date="2024-03" db="EMBL/GenBank/DDBJ databases">
        <title>Human intestinal bacterial collection.</title>
        <authorList>
            <person name="Pauvert C."/>
            <person name="Hitch T.C.A."/>
            <person name="Clavel T."/>
        </authorList>
    </citation>
    <scope>NUCLEOTIDE SEQUENCE [LARGE SCALE GENOMIC DNA]</scope>
    <source>
        <strain evidence="3 4">CLA-AA-H132</strain>
    </source>
</reference>
<accession>A0ABV1FIX3</accession>
<keyword evidence="3" id="KW-0378">Hydrolase</keyword>
<name>A0ABV1FIX3_9FIRM</name>
<dbReference type="EC" id="3.1.-.-" evidence="3"/>
<sequence length="431" mass="48501">MSKTTIIATGDSFMTRRLPENGYEGFDQIREILSRYEVRFNNLEITTHNQEGVPSAFSGGTWAMAEPEILDDLKKFGFNLYNTANNHSLDYSHGGLLATIRHLRERDMLYAGTGKNMADASSAVYVETADARVAMLGVCSTFHDSDMAGNQSIELSGRPGLNGLRFQKTVHVEKSYYNMLAQLSKETHLNANYERNVQNGYARPMPEGKLYFDGMYFQLDERNYITTEPNDKDMARICSAIQEARRQADYVLVSVHSHEFAGTDPTEPADFLKSFSHQCIDAGADAIIGHGPHELRGIEIYRNKPIFYSLGNFIFETDTVRVQPADAYENVNMPNTTTVGAYISMRNHDGTTGYIVQENIWRSVMAGFTVEDGGFRQIRLYPIDLHMKKPRSRIGVPSIAGNDDVLEYLAELSRPLGTEIRINNHIGIIEF</sequence>
<evidence type="ECO:0000259" key="2">
    <source>
        <dbReference type="SMART" id="SM00854"/>
    </source>
</evidence>
<comment type="similarity">
    <text evidence="1">Belongs to the CapA family.</text>
</comment>
<dbReference type="Gene3D" id="3.60.21.10">
    <property type="match status" value="1"/>
</dbReference>
<dbReference type="PANTHER" id="PTHR33393">
    <property type="entry name" value="POLYGLUTAMINE SYNTHESIS ACCESSORY PROTEIN RV0574C-RELATED"/>
    <property type="match status" value="1"/>
</dbReference>
<evidence type="ECO:0000313" key="3">
    <source>
        <dbReference type="EMBL" id="MEQ2473012.1"/>
    </source>
</evidence>
<evidence type="ECO:0000313" key="4">
    <source>
        <dbReference type="Proteomes" id="UP001438008"/>
    </source>
</evidence>
<protein>
    <submittedName>
        <fullName evidence="3">CapA family protein</fullName>
        <ecNumber evidence="3">3.1.-.-</ecNumber>
    </submittedName>
</protein>
<proteinExistence type="inferred from homology"/>
<feature type="domain" description="Capsule synthesis protein CapA" evidence="2">
    <location>
        <begin position="5"/>
        <end position="317"/>
    </location>
</feature>